<reference evidence="8 9" key="1">
    <citation type="submission" date="2014-04" db="EMBL/GenBank/DDBJ databases">
        <authorList>
            <consortium name="DOE Joint Genome Institute"/>
            <person name="Kuo A."/>
            <person name="Girlanda M."/>
            <person name="Perotto S."/>
            <person name="Kohler A."/>
            <person name="Nagy L.G."/>
            <person name="Floudas D."/>
            <person name="Copeland A."/>
            <person name="Barry K.W."/>
            <person name="Cichocki N."/>
            <person name="Veneault-Fourrey C."/>
            <person name="LaButti K."/>
            <person name="Lindquist E.A."/>
            <person name="Lipzen A."/>
            <person name="Lundell T."/>
            <person name="Morin E."/>
            <person name="Murat C."/>
            <person name="Sun H."/>
            <person name="Tunlid A."/>
            <person name="Henrissat B."/>
            <person name="Grigoriev I.V."/>
            <person name="Hibbett D.S."/>
            <person name="Martin F."/>
            <person name="Nordberg H.P."/>
            <person name="Cantor M.N."/>
            <person name="Hua S.X."/>
        </authorList>
    </citation>
    <scope>NUCLEOTIDE SEQUENCE [LARGE SCALE GENOMIC DNA]</scope>
    <source>
        <strain evidence="8 9">MUT 4182</strain>
    </source>
</reference>
<keyword evidence="6" id="KW-0391">Immunity</keyword>
<dbReference type="GO" id="GO:0008270">
    <property type="term" value="F:zinc ion binding"/>
    <property type="evidence" value="ECO:0007669"/>
    <property type="project" value="UniProtKB-KW"/>
</dbReference>
<evidence type="ECO:0000256" key="4">
    <source>
        <dbReference type="ARBA" id="ARBA00022771"/>
    </source>
</evidence>
<evidence type="ECO:0000313" key="8">
    <source>
        <dbReference type="EMBL" id="KIO15631.1"/>
    </source>
</evidence>
<name>A0A0C3Q030_9AGAM</name>
<dbReference type="STRING" id="1051891.A0A0C3Q030"/>
<reference evidence="9" key="2">
    <citation type="submission" date="2015-01" db="EMBL/GenBank/DDBJ databases">
        <title>Evolutionary Origins and Diversification of the Mycorrhizal Mutualists.</title>
        <authorList>
            <consortium name="DOE Joint Genome Institute"/>
            <consortium name="Mycorrhizal Genomics Consortium"/>
            <person name="Kohler A."/>
            <person name="Kuo A."/>
            <person name="Nagy L.G."/>
            <person name="Floudas D."/>
            <person name="Copeland A."/>
            <person name="Barry K.W."/>
            <person name="Cichocki N."/>
            <person name="Veneault-Fourrey C."/>
            <person name="LaButti K."/>
            <person name="Lindquist E.A."/>
            <person name="Lipzen A."/>
            <person name="Lundell T."/>
            <person name="Morin E."/>
            <person name="Murat C."/>
            <person name="Riley R."/>
            <person name="Ohm R."/>
            <person name="Sun H."/>
            <person name="Tunlid A."/>
            <person name="Henrissat B."/>
            <person name="Grigoriev I.V."/>
            <person name="Hibbett D.S."/>
            <person name="Martin F."/>
        </authorList>
    </citation>
    <scope>NUCLEOTIDE SEQUENCE [LARGE SCALE GENOMIC DNA]</scope>
    <source>
        <strain evidence="9">MUT 4182</strain>
    </source>
</reference>
<gene>
    <name evidence="8" type="ORF">M407DRAFT_208378</name>
</gene>
<dbReference type="OrthoDB" id="2423195at2759"/>
<dbReference type="PROSITE" id="PS51981">
    <property type="entry name" value="ZF_RZ"/>
    <property type="match status" value="1"/>
</dbReference>
<dbReference type="GO" id="GO:0002376">
    <property type="term" value="P:immune system process"/>
    <property type="evidence" value="ECO:0007669"/>
    <property type="project" value="UniProtKB-KW"/>
</dbReference>
<evidence type="ECO:0000259" key="7">
    <source>
        <dbReference type="PROSITE" id="PS51981"/>
    </source>
</evidence>
<organism evidence="8 9">
    <name type="scientific">Tulasnella calospora MUT 4182</name>
    <dbReference type="NCBI Taxonomy" id="1051891"/>
    <lineage>
        <taxon>Eukaryota</taxon>
        <taxon>Fungi</taxon>
        <taxon>Dikarya</taxon>
        <taxon>Basidiomycota</taxon>
        <taxon>Agaricomycotina</taxon>
        <taxon>Agaricomycetes</taxon>
        <taxon>Cantharellales</taxon>
        <taxon>Tulasnellaceae</taxon>
        <taxon>Tulasnella</taxon>
    </lineage>
</organism>
<evidence type="ECO:0000256" key="1">
    <source>
        <dbReference type="ARBA" id="ARBA00004496"/>
    </source>
</evidence>
<dbReference type="EMBL" id="KN823909">
    <property type="protein sequence ID" value="KIO15631.1"/>
    <property type="molecule type" value="Genomic_DNA"/>
</dbReference>
<evidence type="ECO:0000256" key="2">
    <source>
        <dbReference type="ARBA" id="ARBA00022490"/>
    </source>
</evidence>
<protein>
    <recommendedName>
        <fullName evidence="7">RZ-type domain-containing protein</fullName>
    </recommendedName>
</protein>
<comment type="subcellular location">
    <subcellularLocation>
        <location evidence="1">Cytoplasm</location>
    </subcellularLocation>
</comment>
<evidence type="ECO:0000256" key="3">
    <source>
        <dbReference type="ARBA" id="ARBA00022723"/>
    </source>
</evidence>
<evidence type="ECO:0000256" key="5">
    <source>
        <dbReference type="ARBA" id="ARBA00022833"/>
    </source>
</evidence>
<accession>A0A0C3Q030</accession>
<feature type="domain" description="RZ-type" evidence="7">
    <location>
        <begin position="93"/>
        <end position="174"/>
    </location>
</feature>
<dbReference type="GO" id="GO:0005737">
    <property type="term" value="C:cytoplasm"/>
    <property type="evidence" value="ECO:0007669"/>
    <property type="project" value="UniProtKB-SubCell"/>
</dbReference>
<keyword evidence="5" id="KW-0862">Zinc</keyword>
<dbReference type="AlphaFoldDB" id="A0A0C3Q030"/>
<evidence type="ECO:0000313" key="9">
    <source>
        <dbReference type="Proteomes" id="UP000054248"/>
    </source>
</evidence>
<dbReference type="HOGENOM" id="CLU_1442074_0_0_1"/>
<keyword evidence="9" id="KW-1185">Reference proteome</keyword>
<dbReference type="InterPro" id="IPR046439">
    <property type="entry name" value="ZF_RZ_dom"/>
</dbReference>
<dbReference type="Proteomes" id="UP000054248">
    <property type="component" value="Unassembled WGS sequence"/>
</dbReference>
<keyword evidence="3" id="KW-0479">Metal-binding</keyword>
<keyword evidence="4" id="KW-0863">Zinc-finger</keyword>
<keyword evidence="2" id="KW-0963">Cytoplasm</keyword>
<dbReference type="Pfam" id="PF20173">
    <property type="entry name" value="ZnF_RZ-type"/>
    <property type="match status" value="1"/>
</dbReference>
<sequence length="188" mass="20924">MRARWQAFAIKATSWAPGQSNPAVLRERVTEAEAGCTKAKRSIERRRRAFLERMEGHPDDQTWAYENFVQPAEEIVAKWVELKTQLQETSFGLTDDEKRQIIQALAQGNSRELPIDTRGHFYRCRNGHPYVIGECGGAMQRSRCPECGETIGGGNHTLDASNSHATDFEALAGGLGVAANPWPWGRGV</sequence>
<evidence type="ECO:0000256" key="6">
    <source>
        <dbReference type="ARBA" id="ARBA00022859"/>
    </source>
</evidence>
<proteinExistence type="predicted"/>